<dbReference type="OrthoDB" id="9862918at2"/>
<name>A0A2T0VVA2_9RHOB</name>
<organism evidence="2 3">
    <name type="scientific">Yoonia maritima</name>
    <dbReference type="NCBI Taxonomy" id="1435347"/>
    <lineage>
        <taxon>Bacteria</taxon>
        <taxon>Pseudomonadati</taxon>
        <taxon>Pseudomonadota</taxon>
        <taxon>Alphaproteobacteria</taxon>
        <taxon>Rhodobacterales</taxon>
        <taxon>Paracoccaceae</taxon>
        <taxon>Yoonia</taxon>
    </lineage>
</organism>
<dbReference type="RefSeq" id="WP_106358872.1">
    <property type="nucleotide sequence ID" value="NZ_PVTP01000012.1"/>
</dbReference>
<gene>
    <name evidence="2" type="ORF">CLV80_112114</name>
</gene>
<dbReference type="Proteomes" id="UP000238007">
    <property type="component" value="Unassembled WGS sequence"/>
</dbReference>
<comment type="caution">
    <text evidence="2">The sequence shown here is derived from an EMBL/GenBank/DDBJ whole genome shotgun (WGS) entry which is preliminary data.</text>
</comment>
<dbReference type="AlphaFoldDB" id="A0A2T0VVA2"/>
<evidence type="ECO:0000313" key="3">
    <source>
        <dbReference type="Proteomes" id="UP000238007"/>
    </source>
</evidence>
<sequence>MKEGKEIEISAKELEALADKLERFAKDLDDKEQTMLSAMVVLAGRELANLGPEGLRIDRGGDNSTGLQAGFAASFSRFAPGAFPEPSGNAAVLAPGTVCIE</sequence>
<reference evidence="2 3" key="1">
    <citation type="submission" date="2018-03" db="EMBL/GenBank/DDBJ databases">
        <title>Genomic Encyclopedia of Archaeal and Bacterial Type Strains, Phase II (KMG-II): from individual species to whole genera.</title>
        <authorList>
            <person name="Goeker M."/>
        </authorList>
    </citation>
    <scope>NUCLEOTIDE SEQUENCE [LARGE SCALE GENOMIC DNA]</scope>
    <source>
        <strain evidence="2 3">DSM 101533</strain>
    </source>
</reference>
<evidence type="ECO:0000313" key="2">
    <source>
        <dbReference type="EMBL" id="PRY75527.1"/>
    </source>
</evidence>
<accession>A0A2T0VVA2</accession>
<dbReference type="EMBL" id="PVTP01000012">
    <property type="protein sequence ID" value="PRY75527.1"/>
    <property type="molecule type" value="Genomic_DNA"/>
</dbReference>
<protein>
    <submittedName>
        <fullName evidence="2">Uncharacterized protein</fullName>
    </submittedName>
</protein>
<keyword evidence="1" id="KW-0175">Coiled coil</keyword>
<keyword evidence="3" id="KW-1185">Reference proteome</keyword>
<proteinExistence type="predicted"/>
<evidence type="ECO:0000256" key="1">
    <source>
        <dbReference type="SAM" id="Coils"/>
    </source>
</evidence>
<feature type="coiled-coil region" evidence="1">
    <location>
        <begin position="7"/>
        <end position="34"/>
    </location>
</feature>